<dbReference type="InterPro" id="IPR026750">
    <property type="entry name" value="NTAN1"/>
</dbReference>
<protein>
    <submittedName>
        <fullName evidence="1">Protein N-terminal asparagine amidohydrolase</fullName>
    </submittedName>
</protein>
<dbReference type="Proteomes" id="UP001162480">
    <property type="component" value="Chromosome 5"/>
</dbReference>
<dbReference type="PANTHER" id="PTHR12498:SF0">
    <property type="entry name" value="PROTEIN N-TERMINAL ASPARAGINE AMIDOHYDROLASE"/>
    <property type="match status" value="1"/>
</dbReference>
<name>A0AA36AWF6_OCTVU</name>
<proteinExistence type="predicted"/>
<accession>A0AA36AWF6</accession>
<gene>
    <name evidence="1" type="ORF">OCTVUL_1B026849</name>
</gene>
<evidence type="ECO:0000313" key="2">
    <source>
        <dbReference type="Proteomes" id="UP001162480"/>
    </source>
</evidence>
<keyword evidence="2" id="KW-1185">Reference proteome</keyword>
<organism evidence="1 2">
    <name type="scientific">Octopus vulgaris</name>
    <name type="common">Common octopus</name>
    <dbReference type="NCBI Taxonomy" id="6645"/>
    <lineage>
        <taxon>Eukaryota</taxon>
        <taxon>Metazoa</taxon>
        <taxon>Spiralia</taxon>
        <taxon>Lophotrochozoa</taxon>
        <taxon>Mollusca</taxon>
        <taxon>Cephalopoda</taxon>
        <taxon>Coleoidea</taxon>
        <taxon>Octopodiformes</taxon>
        <taxon>Octopoda</taxon>
        <taxon>Incirrata</taxon>
        <taxon>Octopodidae</taxon>
        <taxon>Octopus</taxon>
    </lineage>
</organism>
<dbReference type="GO" id="GO:0005634">
    <property type="term" value="C:nucleus"/>
    <property type="evidence" value="ECO:0007669"/>
    <property type="project" value="TreeGrafter"/>
</dbReference>
<dbReference type="AlphaFoldDB" id="A0AA36AWF6"/>
<dbReference type="GO" id="GO:0008418">
    <property type="term" value="F:protein-N-terminal asparagine amidohydrolase activity"/>
    <property type="evidence" value="ECO:0007669"/>
    <property type="project" value="InterPro"/>
</dbReference>
<dbReference type="GO" id="GO:0006511">
    <property type="term" value="P:ubiquitin-dependent protein catabolic process"/>
    <property type="evidence" value="ECO:0007669"/>
    <property type="project" value="TreeGrafter"/>
</dbReference>
<dbReference type="EMBL" id="OX597818">
    <property type="protein sequence ID" value="CAI9723555.1"/>
    <property type="molecule type" value="Genomic_DNA"/>
</dbReference>
<dbReference type="Pfam" id="PF14736">
    <property type="entry name" value="N_Asn_amidohyd"/>
    <property type="match status" value="1"/>
</dbReference>
<dbReference type="PANTHER" id="PTHR12498">
    <property type="entry name" value="N-TERMINAL ASPARAGINE AMIDOHYDROLASE"/>
    <property type="match status" value="1"/>
</dbReference>
<reference evidence="1" key="1">
    <citation type="submission" date="2023-08" db="EMBL/GenBank/DDBJ databases">
        <authorList>
            <person name="Alioto T."/>
            <person name="Alioto T."/>
            <person name="Gomez Garrido J."/>
        </authorList>
    </citation>
    <scope>NUCLEOTIDE SEQUENCE</scope>
</reference>
<evidence type="ECO:0000313" key="1">
    <source>
        <dbReference type="EMBL" id="CAI9723555.1"/>
    </source>
</evidence>
<sequence>MPLIIYGKPLGAALPRPLKELWEFFPPLKEASMKLRDIPVKLLNPKGLLYVGQKEYAGTSPVDNSISYLGTDSATTCHIAVLRETGSGATCIGHFDGSATYKGVHGMLKNIMDIAGSVTGRFELTLAGGFNDEKRISSQISDELLYEFNSHPQDVHLMCATISDMNTVMKEGTPFPVIYGLGVDMKHREIFPATFVDRGPDYPLRNAMRMFDWQDSFPCIYNFHLRRIVVQPFNYCVDDVSCVDKFINLTDKEILMKFSTSPKQEPPNFVEDFRNTFIHIRIHPTPMKSLFKNGLPRYYKQSPEGISDPKSESKTILELVISVSKTMVLFANLYWNQHLERELN</sequence>